<sequence>MNTPDASLNLPKAELDGTKIDIDAPDLNVGSPSGKTKWLNFKKPKFGTLKGPKADIDTDPVVPDVDLQGAEVNLSAPKANFSAPKVDGLDADLNADVSAPHLNLSAPKIDGKMNTPDASLNLPKAELDGTKIDIDAPDLNVGSPSGKTKWLNFKKPKFGTLKGPKADIDTDPVVPDVDLQGAEEGDDHADASISTPEIPRFKLHRLPSHSIDGTGELPDVLGLSKPDSKEKDFVISKGVRLPVLNTTSKAGNKIDIMAILKTSKEKVMYASQTEGNNDPDLKLANPSLSASASAGNAPKIGGPFKTENLKSVLGLDAPEASAASDENKKLSLSLSNMLGLKIDDDDSDV</sequence>
<evidence type="ECO:0000313" key="4">
    <source>
        <dbReference type="EMBL" id="SBP43466.1"/>
    </source>
</evidence>
<dbReference type="AlphaFoldDB" id="A0A1A7ZMD2"/>
<proteinExistence type="predicted"/>
<dbReference type="GO" id="GO:0005634">
    <property type="term" value="C:nucleus"/>
    <property type="evidence" value="ECO:0007669"/>
    <property type="project" value="UniProtKB-SubCell"/>
</dbReference>
<dbReference type="GO" id="GO:0043484">
    <property type="term" value="P:regulation of RNA splicing"/>
    <property type="evidence" value="ECO:0007669"/>
    <property type="project" value="TreeGrafter"/>
</dbReference>
<evidence type="ECO:0000256" key="1">
    <source>
        <dbReference type="ARBA" id="ARBA00004123"/>
    </source>
</evidence>
<dbReference type="PANTHER" id="PTHR23348">
    <property type="entry name" value="PERIAXIN/AHNAK"/>
    <property type="match status" value="1"/>
</dbReference>
<reference evidence="4" key="2">
    <citation type="submission" date="2016-06" db="EMBL/GenBank/DDBJ databases">
        <title>The genome of a short-lived fish provides insights into sex chromosome evolution and the genetic control of aging.</title>
        <authorList>
            <person name="Reichwald K."/>
            <person name="Felder M."/>
            <person name="Petzold A."/>
            <person name="Koch P."/>
            <person name="Groth M."/>
            <person name="Platzer M."/>
        </authorList>
    </citation>
    <scope>NUCLEOTIDE SEQUENCE</scope>
    <source>
        <tissue evidence="4">Brain</tissue>
    </source>
</reference>
<protein>
    <submittedName>
        <fullName evidence="4">Uncharacterized protein</fullName>
    </submittedName>
</protein>
<feature type="region of interest" description="Disordered" evidence="3">
    <location>
        <begin position="273"/>
        <end position="303"/>
    </location>
</feature>
<feature type="region of interest" description="Disordered" evidence="3">
    <location>
        <begin position="161"/>
        <end position="195"/>
    </location>
</feature>
<dbReference type="InterPro" id="IPR052082">
    <property type="entry name" value="Myelin_sheath_structural"/>
</dbReference>
<accession>A0A1A7ZMD2</accession>
<dbReference type="EMBL" id="HADY01004981">
    <property type="protein sequence ID" value="SBP43466.1"/>
    <property type="molecule type" value="Transcribed_RNA"/>
</dbReference>
<organism evidence="4">
    <name type="scientific">Nothobranchius furzeri</name>
    <name type="common">Turquoise killifish</name>
    <dbReference type="NCBI Taxonomy" id="105023"/>
    <lineage>
        <taxon>Eukaryota</taxon>
        <taxon>Metazoa</taxon>
        <taxon>Chordata</taxon>
        <taxon>Craniata</taxon>
        <taxon>Vertebrata</taxon>
        <taxon>Euteleostomi</taxon>
        <taxon>Actinopterygii</taxon>
        <taxon>Neopterygii</taxon>
        <taxon>Teleostei</taxon>
        <taxon>Neoteleostei</taxon>
        <taxon>Acanthomorphata</taxon>
        <taxon>Ovalentaria</taxon>
        <taxon>Atherinomorphae</taxon>
        <taxon>Cyprinodontiformes</taxon>
        <taxon>Nothobranchiidae</taxon>
        <taxon>Nothobranchius</taxon>
    </lineage>
</organism>
<keyword evidence="2" id="KW-0539">Nucleus</keyword>
<gene>
    <name evidence="4" type="primary">BX511245.1</name>
</gene>
<evidence type="ECO:0000256" key="3">
    <source>
        <dbReference type="SAM" id="MobiDB-lite"/>
    </source>
</evidence>
<reference evidence="4" key="1">
    <citation type="submission" date="2016-05" db="EMBL/GenBank/DDBJ databases">
        <authorList>
            <person name="Lavstsen T."/>
            <person name="Jespersen J.S."/>
        </authorList>
    </citation>
    <scope>NUCLEOTIDE SEQUENCE</scope>
    <source>
        <tissue evidence="4">Brain</tissue>
    </source>
</reference>
<dbReference type="GO" id="GO:0005737">
    <property type="term" value="C:cytoplasm"/>
    <property type="evidence" value="ECO:0007669"/>
    <property type="project" value="TreeGrafter"/>
</dbReference>
<name>A0A1A7ZMD2_NOTFU</name>
<dbReference type="PANTHER" id="PTHR23348:SF16">
    <property type="entry name" value="LEUCINE RICH REPEAT FAMILY PROTEIN"/>
    <property type="match status" value="1"/>
</dbReference>
<feature type="region of interest" description="Disordered" evidence="3">
    <location>
        <begin position="103"/>
        <end position="122"/>
    </location>
</feature>
<feature type="compositionally biased region" description="Low complexity" evidence="3">
    <location>
        <begin position="283"/>
        <end position="298"/>
    </location>
</feature>
<evidence type="ECO:0000256" key="2">
    <source>
        <dbReference type="ARBA" id="ARBA00023242"/>
    </source>
</evidence>
<comment type="subcellular location">
    <subcellularLocation>
        <location evidence="1">Nucleus</location>
    </subcellularLocation>
</comment>